<evidence type="ECO:0000256" key="1">
    <source>
        <dbReference type="SAM" id="MobiDB-lite"/>
    </source>
</evidence>
<proteinExistence type="predicted"/>
<feature type="compositionally biased region" description="Acidic residues" evidence="1">
    <location>
        <begin position="1263"/>
        <end position="1331"/>
    </location>
</feature>
<feature type="region of interest" description="Disordered" evidence="1">
    <location>
        <begin position="1245"/>
        <end position="1338"/>
    </location>
</feature>
<feature type="compositionally biased region" description="Acidic residues" evidence="1">
    <location>
        <begin position="1245"/>
        <end position="1255"/>
    </location>
</feature>
<gene>
    <name evidence="2" type="ORF">PHLCEN_2v11699</name>
</gene>
<dbReference type="Proteomes" id="UP000186601">
    <property type="component" value="Unassembled WGS sequence"/>
</dbReference>
<dbReference type="EMBL" id="MLYV02001183">
    <property type="protein sequence ID" value="PSR72430.1"/>
    <property type="molecule type" value="Genomic_DNA"/>
</dbReference>
<organism evidence="2 3">
    <name type="scientific">Hermanssonia centrifuga</name>
    <dbReference type="NCBI Taxonomy" id="98765"/>
    <lineage>
        <taxon>Eukaryota</taxon>
        <taxon>Fungi</taxon>
        <taxon>Dikarya</taxon>
        <taxon>Basidiomycota</taxon>
        <taxon>Agaricomycotina</taxon>
        <taxon>Agaricomycetes</taxon>
        <taxon>Polyporales</taxon>
        <taxon>Meruliaceae</taxon>
        <taxon>Hermanssonia</taxon>
    </lineage>
</organism>
<evidence type="ECO:0000313" key="3">
    <source>
        <dbReference type="Proteomes" id="UP000186601"/>
    </source>
</evidence>
<dbReference type="InterPro" id="IPR041078">
    <property type="entry name" value="Plavaka"/>
</dbReference>
<comment type="caution">
    <text evidence="2">The sequence shown here is derived from an EMBL/GenBank/DDBJ whole genome shotgun (WGS) entry which is preliminary data.</text>
</comment>
<name>A0A2R6NJ81_9APHY</name>
<dbReference type="OrthoDB" id="3208495at2759"/>
<reference evidence="2 3" key="1">
    <citation type="submission" date="2018-02" db="EMBL/GenBank/DDBJ databases">
        <title>Genome sequence of the basidiomycete white-rot fungus Phlebia centrifuga.</title>
        <authorList>
            <person name="Granchi Z."/>
            <person name="Peng M."/>
            <person name="de Vries R.P."/>
            <person name="Hilden K."/>
            <person name="Makela M.R."/>
            <person name="Grigoriev I."/>
            <person name="Riley R."/>
        </authorList>
    </citation>
    <scope>NUCLEOTIDE SEQUENCE [LARGE SCALE GENOMIC DNA]</scope>
    <source>
        <strain evidence="2 3">FBCC195</strain>
    </source>
</reference>
<accession>A0A2R6NJ81</accession>
<sequence length="1338" mass="153023">MTKICCHCQGSFSSLNGLKSHRKGCKARTTSILRSVQQRTQAKAKIRRREKQDITGDCQELRDELNEAPELQHMEPITVPVDAYMRPPTPIPEIPQHTLPPTRSGRIRKAPRHHKDFLPSTTTGVLHTHISRLLPPPPPPADAPIDVPSLACNIETPMDSEILPTGMQNEATVFETEPNDFGVYRRYHRKPCQDISEEGTDDSLCDTPTIATTSPFNPSSALDSFGRAVVNGLAKAPDWFTPFLNSTVFRLMHWAYTGSNQKSTGEIERLVHDVLLSPDFDREHLEGFRMGREERRLDEHATSTNANFNIDDGWHEASINIPLPKERTRHDSEEQAPHLEVKGVWHRKLLDVIITAYREKSVRQLVFTPYQFLFQEADESPERVYTEGYTCDALLEEDANIQAQPRHVDDNQDVEYSMVPLMLWSDSTHLANFGTASLWPIYLYFGNLSKYLRCKPSHFAAHHLAYIPSLPDTIQDVYQNIYGLPATKNVLRICKTQIMHAVWLLLMDEQFMEAYVHGILVDCGDNIRRRLFPRFFTYSADYPERILLACIRFLGRCPCPNCLVLKSRVPDMGTKYDRKRQSENGRKDTTFVQMLIAKARKLIFQFGKSITSKAVECKIQPTSLLPTRSAFSIRLASLGFNHYSLYVYDLLHEFELGVWKANFTHILRVLYAEGGDRVQALNRRFRQVPTFGRYTIRRFSNNVSGMKKLAARDFEDILQCILPCIEGLLPSPLEKIVLDLLWDLAVWHALAKLRLHTDTSLSILDQATTNVGTSVRRFARACANIDTRELPREEAARGRREVAKGKVVAGKKQKKLNLQTFKWHDMGHVVSMIRKCGTTDGYSTQVGECEHKRVKKMYARTNKREHEGQIATKGHREGLLVKIKEKEKDLKPCDSQQSMHPGDVPPPIHGLPSQPKKKRGRPKKNSIALGPEDDDRLPQTSFHAHHHISDSQRFAVDIPKFLSEYCKDPGVKGFLPLLKDHLLSRLTRREFDGDEHVFSDEERDALRIVDNRIYRHKVIRINYTTYDMRRDQDSVNPRTHADIMVLSPEEDIEGEDVDLGHPYWYARVVGIFHAKVRYLGPGSTSSDIQKVEFLWVRWFGRDLSALGGFGKRRLHRIGFADSEQPGAFGFLDPGIVLRAVHLIPAFHYGRTTAKLGPSILRQPHDLDEDWDLYYVNIFVDRDMFMRFLGGGIGHKATRLIVRIADTLRHFFKKKALVVEDPSEIDDDGLDIDALMDVDLAVVDDGADSGLDEDQEHGEVEGHDEGEDEEGGDKDEEEEEEEEEDEDEDEDEDKEDDEDEDKEDDEDEDEEDDEEEEDLGPEDENREPDEGYDCGYAAF</sequence>
<dbReference type="Pfam" id="PF18759">
    <property type="entry name" value="Plavaka"/>
    <property type="match status" value="1"/>
</dbReference>
<dbReference type="STRING" id="98765.A0A2R6NJ81"/>
<evidence type="ECO:0000313" key="2">
    <source>
        <dbReference type="EMBL" id="PSR72430.1"/>
    </source>
</evidence>
<feature type="region of interest" description="Disordered" evidence="1">
    <location>
        <begin position="889"/>
        <end position="939"/>
    </location>
</feature>
<feature type="compositionally biased region" description="Basic residues" evidence="1">
    <location>
        <begin position="915"/>
        <end position="924"/>
    </location>
</feature>
<keyword evidence="3" id="KW-1185">Reference proteome</keyword>
<protein>
    <submittedName>
        <fullName evidence="2">Uncharacterized protein</fullName>
    </submittedName>
</protein>